<feature type="region of interest" description="Disordered" evidence="1">
    <location>
        <begin position="1"/>
        <end position="21"/>
    </location>
</feature>
<evidence type="ECO:0000256" key="1">
    <source>
        <dbReference type="SAM" id="MobiDB-lite"/>
    </source>
</evidence>
<protein>
    <submittedName>
        <fullName evidence="2">Uncharacterized protein</fullName>
    </submittedName>
</protein>
<reference evidence="2 3" key="1">
    <citation type="submission" date="2017-08" db="EMBL/GenBank/DDBJ databases">
        <title>Infants hospitalized years apart are colonized by the same room-sourced microbial strains.</title>
        <authorList>
            <person name="Brooks B."/>
            <person name="Olm M.R."/>
            <person name="Firek B.A."/>
            <person name="Baker R."/>
            <person name="Thomas B.C."/>
            <person name="Morowitz M.J."/>
            <person name="Banfield J.F."/>
        </authorList>
    </citation>
    <scope>NUCLEOTIDE SEQUENCE [LARGE SCALE GENOMIC DNA]</scope>
    <source>
        <strain evidence="2">S2_003_000_R2_14</strain>
    </source>
</reference>
<sequence>MARGLLDGASVNPNSGWNQEPFDERAWRSARTLRAVIATAEQVFEETRSLALRCDRHDVVSYAPPGGDEAMLSVAGRALTVRLRERSVVEVRRPSGRTMRLQPDVTGASLVDAHSGRAVELRPWLRQQISSLFL</sequence>
<dbReference type="EMBL" id="QFQP01000013">
    <property type="protein sequence ID" value="PZR11892.1"/>
    <property type="molecule type" value="Genomic_DNA"/>
</dbReference>
<organism evidence="2 3">
    <name type="scientific">Archangium gephyra</name>
    <dbReference type="NCBI Taxonomy" id="48"/>
    <lineage>
        <taxon>Bacteria</taxon>
        <taxon>Pseudomonadati</taxon>
        <taxon>Myxococcota</taxon>
        <taxon>Myxococcia</taxon>
        <taxon>Myxococcales</taxon>
        <taxon>Cystobacterineae</taxon>
        <taxon>Archangiaceae</taxon>
        <taxon>Archangium</taxon>
    </lineage>
</organism>
<evidence type="ECO:0000313" key="3">
    <source>
        <dbReference type="Proteomes" id="UP000249061"/>
    </source>
</evidence>
<proteinExistence type="predicted"/>
<comment type="caution">
    <text evidence="2">The sequence shown here is derived from an EMBL/GenBank/DDBJ whole genome shotgun (WGS) entry which is preliminary data.</text>
</comment>
<dbReference type="AlphaFoldDB" id="A0A2W5TAI4"/>
<evidence type="ECO:0000313" key="2">
    <source>
        <dbReference type="EMBL" id="PZR11892.1"/>
    </source>
</evidence>
<name>A0A2W5TAI4_9BACT</name>
<dbReference type="Proteomes" id="UP000249061">
    <property type="component" value="Unassembled WGS sequence"/>
</dbReference>
<accession>A0A2W5TAI4</accession>
<gene>
    <name evidence="2" type="ORF">DI536_16290</name>
</gene>